<dbReference type="PROSITE" id="PS50089">
    <property type="entry name" value="ZF_RING_2"/>
    <property type="match status" value="1"/>
</dbReference>
<evidence type="ECO:0000259" key="7">
    <source>
        <dbReference type="PROSITE" id="PS50119"/>
    </source>
</evidence>
<dbReference type="EMBL" id="UYJE01004043">
    <property type="protein sequence ID" value="VDI24449.1"/>
    <property type="molecule type" value="Genomic_DNA"/>
</dbReference>
<evidence type="ECO:0000256" key="2">
    <source>
        <dbReference type="ARBA" id="ARBA00022771"/>
    </source>
</evidence>
<dbReference type="InterPro" id="IPR047153">
    <property type="entry name" value="TRIM45/56/19-like"/>
</dbReference>
<feature type="coiled-coil region" evidence="5">
    <location>
        <begin position="323"/>
        <end position="374"/>
    </location>
</feature>
<dbReference type="Gene3D" id="3.30.40.10">
    <property type="entry name" value="Zinc/RING finger domain, C3HC4 (zinc finger)"/>
    <property type="match status" value="1"/>
</dbReference>
<dbReference type="Pfam" id="PF13445">
    <property type="entry name" value="zf-RING_UBOX"/>
    <property type="match status" value="1"/>
</dbReference>
<keyword evidence="1" id="KW-0479">Metal-binding</keyword>
<proteinExistence type="predicted"/>
<feature type="domain" description="RING-type" evidence="6">
    <location>
        <begin position="15"/>
        <end position="61"/>
    </location>
</feature>
<evidence type="ECO:0000313" key="9">
    <source>
        <dbReference type="Proteomes" id="UP000596742"/>
    </source>
</evidence>
<protein>
    <submittedName>
        <fullName evidence="8">Tripartite motif-containing protein 2/3</fullName>
    </submittedName>
</protein>
<gene>
    <name evidence="8" type="ORF">MGAL_10B037353</name>
</gene>
<dbReference type="PANTHER" id="PTHR25462:SF296">
    <property type="entry name" value="MEIOTIC P26, ISOFORM F"/>
    <property type="match status" value="1"/>
</dbReference>
<organism evidence="8 9">
    <name type="scientific">Mytilus galloprovincialis</name>
    <name type="common">Mediterranean mussel</name>
    <dbReference type="NCBI Taxonomy" id="29158"/>
    <lineage>
        <taxon>Eukaryota</taxon>
        <taxon>Metazoa</taxon>
        <taxon>Spiralia</taxon>
        <taxon>Lophotrochozoa</taxon>
        <taxon>Mollusca</taxon>
        <taxon>Bivalvia</taxon>
        <taxon>Autobranchia</taxon>
        <taxon>Pteriomorphia</taxon>
        <taxon>Mytilida</taxon>
        <taxon>Mytiloidea</taxon>
        <taxon>Mytilidae</taxon>
        <taxon>Mytilinae</taxon>
        <taxon>Mytilus</taxon>
    </lineage>
</organism>
<dbReference type="Pfam" id="PF00643">
    <property type="entry name" value="zf-B_box"/>
    <property type="match status" value="1"/>
</dbReference>
<dbReference type="PANTHER" id="PTHR25462">
    <property type="entry name" value="BONUS, ISOFORM C-RELATED"/>
    <property type="match status" value="1"/>
</dbReference>
<dbReference type="SUPFAM" id="SSF57850">
    <property type="entry name" value="RING/U-box"/>
    <property type="match status" value="1"/>
</dbReference>
<comment type="caution">
    <text evidence="8">The sequence shown here is derived from an EMBL/GenBank/DDBJ whole genome shotgun (WGS) entry which is preliminary data.</text>
</comment>
<evidence type="ECO:0000313" key="8">
    <source>
        <dbReference type="EMBL" id="VDI24449.1"/>
    </source>
</evidence>
<keyword evidence="9" id="KW-1185">Reference proteome</keyword>
<dbReference type="InterPro" id="IPR013083">
    <property type="entry name" value="Znf_RING/FYVE/PHD"/>
</dbReference>
<feature type="domain" description="B box-type" evidence="7">
    <location>
        <begin position="159"/>
        <end position="201"/>
    </location>
</feature>
<dbReference type="GO" id="GO:0008270">
    <property type="term" value="F:zinc ion binding"/>
    <property type="evidence" value="ECO:0007669"/>
    <property type="project" value="UniProtKB-KW"/>
</dbReference>
<dbReference type="PROSITE" id="PS50119">
    <property type="entry name" value="ZF_BBOX"/>
    <property type="match status" value="2"/>
</dbReference>
<dbReference type="SMART" id="SM00184">
    <property type="entry name" value="RING"/>
    <property type="match status" value="1"/>
</dbReference>
<dbReference type="SMART" id="SM00336">
    <property type="entry name" value="BBOX"/>
    <property type="match status" value="2"/>
</dbReference>
<evidence type="ECO:0000256" key="1">
    <source>
        <dbReference type="ARBA" id="ARBA00022723"/>
    </source>
</evidence>
<dbReference type="Proteomes" id="UP000596742">
    <property type="component" value="Unassembled WGS sequence"/>
</dbReference>
<reference evidence="8" key="1">
    <citation type="submission" date="2018-11" db="EMBL/GenBank/DDBJ databases">
        <authorList>
            <person name="Alioto T."/>
            <person name="Alioto T."/>
        </authorList>
    </citation>
    <scope>NUCLEOTIDE SEQUENCE</scope>
</reference>
<keyword evidence="3" id="KW-0862">Zinc</keyword>
<dbReference type="InterPro" id="IPR012983">
    <property type="entry name" value="PHR"/>
</dbReference>
<feature type="domain" description="B box-type" evidence="7">
    <location>
        <begin position="100"/>
        <end position="147"/>
    </location>
</feature>
<evidence type="ECO:0000256" key="5">
    <source>
        <dbReference type="SAM" id="Coils"/>
    </source>
</evidence>
<keyword evidence="5" id="KW-0175">Coiled coil</keyword>
<dbReference type="Pfam" id="PF08005">
    <property type="entry name" value="PHR"/>
    <property type="match status" value="1"/>
</dbReference>
<dbReference type="InterPro" id="IPR038648">
    <property type="entry name" value="PHR_sf"/>
</dbReference>
<keyword evidence="2 4" id="KW-0863">Zinc-finger</keyword>
<dbReference type="InterPro" id="IPR000315">
    <property type="entry name" value="Znf_B-box"/>
</dbReference>
<accession>A0A8B6DVX1</accession>
<evidence type="ECO:0000259" key="6">
    <source>
        <dbReference type="PROSITE" id="PS50089"/>
    </source>
</evidence>
<name>A0A8B6DVX1_MYTGA</name>
<dbReference type="Gene3D" id="2.60.120.820">
    <property type="entry name" value="PHR domain"/>
    <property type="match status" value="1"/>
</dbReference>
<evidence type="ECO:0000256" key="4">
    <source>
        <dbReference type="PROSITE-ProRule" id="PRU00024"/>
    </source>
</evidence>
<dbReference type="Gene3D" id="3.30.160.60">
    <property type="entry name" value="Classic Zinc Finger"/>
    <property type="match status" value="1"/>
</dbReference>
<evidence type="ECO:0000256" key="3">
    <source>
        <dbReference type="ARBA" id="ARBA00022833"/>
    </source>
</evidence>
<dbReference type="OrthoDB" id="10066958at2759"/>
<dbReference type="GO" id="GO:0005654">
    <property type="term" value="C:nucleoplasm"/>
    <property type="evidence" value="ECO:0007669"/>
    <property type="project" value="TreeGrafter"/>
</dbReference>
<dbReference type="InterPro" id="IPR027370">
    <property type="entry name" value="Znf-RING_euk"/>
</dbReference>
<sequence>MATSIESHVVDITTCAICLEKLNTPKYLPCLHTFCENCVQTYITAIFEKDHTQSIECPVCRTTVSKPKEVNTPDAWAKMLPLNFLIVGLLEKEKIERQQKQCMVCERMETKSEASFICVDCSDLLCPNCKKHHKASKISCDHEIRQINELTSVSECLKTFKNLCSEHKGEELKLFCADHQTPCCSMCVSINHRRCEKVLSIENAAIEYGTTDKVKDLRTQLTQVDHDVKAIIKDRASAKENIEKEHQQKQKDLETIFSDLVAKINDIKVRRKGELLKIYNEAKETIETSIIIFQNKQKNIDNEKQILDAAVNVTSSVQVMIEVEKLKKHLEEHKQLIQTKAKENVGYEILLENVENITKLAEQIENECQIACKKTNTYIQLSSMTVTPTVSEIFSFCRFGKVDCGWKVSGDRKDAICFSVSKEIELCGFLSYVCHDGLSTCDVTATVKHDTTDLVVVSNTIDSKVAENKMIKIEFPTPVKLLANNKYNIVVLMTGQSCYHGENGKAVIESSGVVFTFEDSLLNNNGTTISRGQIPGLLFKIPNGL</sequence>
<dbReference type="AlphaFoldDB" id="A0A8B6DVX1"/>
<dbReference type="InterPro" id="IPR001841">
    <property type="entry name" value="Znf_RING"/>
</dbReference>
<dbReference type="SUPFAM" id="SSF57845">
    <property type="entry name" value="B-box zinc-binding domain"/>
    <property type="match status" value="1"/>
</dbReference>
<dbReference type="PROSITE" id="PS00518">
    <property type="entry name" value="ZF_RING_1"/>
    <property type="match status" value="1"/>
</dbReference>
<dbReference type="GO" id="GO:0061630">
    <property type="term" value="F:ubiquitin protein ligase activity"/>
    <property type="evidence" value="ECO:0007669"/>
    <property type="project" value="TreeGrafter"/>
</dbReference>
<dbReference type="InterPro" id="IPR017907">
    <property type="entry name" value="Znf_RING_CS"/>
</dbReference>